<evidence type="ECO:0000256" key="15">
    <source>
        <dbReference type="HAMAP-Rule" id="MF_00047"/>
    </source>
</evidence>
<dbReference type="EC" id="6.3.2.4" evidence="6 15"/>
<keyword evidence="19" id="KW-1185">Reference proteome</keyword>
<comment type="similarity">
    <text evidence="5 15">Belongs to the D-alanine--D-alanine ligase family.</text>
</comment>
<accession>A0A916YX65</accession>
<evidence type="ECO:0000313" key="18">
    <source>
        <dbReference type="EMBL" id="GGD65154.1"/>
    </source>
</evidence>
<dbReference type="GO" id="GO:0005737">
    <property type="term" value="C:cytoplasm"/>
    <property type="evidence" value="ECO:0007669"/>
    <property type="project" value="UniProtKB-SubCell"/>
</dbReference>
<evidence type="ECO:0000256" key="1">
    <source>
        <dbReference type="ARBA" id="ARBA00001936"/>
    </source>
</evidence>
<evidence type="ECO:0000256" key="2">
    <source>
        <dbReference type="ARBA" id="ARBA00001946"/>
    </source>
</evidence>
<evidence type="ECO:0000259" key="17">
    <source>
        <dbReference type="PROSITE" id="PS50975"/>
    </source>
</evidence>
<proteinExistence type="inferred from homology"/>
<dbReference type="InterPro" id="IPR011761">
    <property type="entry name" value="ATP-grasp"/>
</dbReference>
<dbReference type="Pfam" id="PF01820">
    <property type="entry name" value="Dala_Dala_lig_N"/>
    <property type="match status" value="1"/>
</dbReference>
<protein>
    <recommendedName>
        <fullName evidence="6 15">D-alanine--D-alanine ligase</fullName>
        <ecNumber evidence="6 15">6.3.2.4</ecNumber>
    </recommendedName>
    <alternativeName>
        <fullName evidence="15">D-Ala-D-Ala ligase</fullName>
    </alternativeName>
    <alternativeName>
        <fullName evidence="15">D-alanylalanine synthetase</fullName>
    </alternativeName>
</protein>
<comment type="cofactor">
    <cofactor evidence="2">
        <name>Mg(2+)</name>
        <dbReference type="ChEBI" id="CHEBI:18420"/>
    </cofactor>
</comment>
<evidence type="ECO:0000256" key="11">
    <source>
        <dbReference type="ARBA" id="ARBA00022960"/>
    </source>
</evidence>
<reference evidence="18" key="1">
    <citation type="journal article" date="2014" name="Int. J. Syst. Evol. Microbiol.">
        <title>Complete genome sequence of Corynebacterium casei LMG S-19264T (=DSM 44701T), isolated from a smear-ripened cheese.</title>
        <authorList>
            <consortium name="US DOE Joint Genome Institute (JGI-PGF)"/>
            <person name="Walter F."/>
            <person name="Albersmeier A."/>
            <person name="Kalinowski J."/>
            <person name="Ruckert C."/>
        </authorList>
    </citation>
    <scope>NUCLEOTIDE SEQUENCE</scope>
    <source>
        <strain evidence="18">CGMCC 1.15360</strain>
    </source>
</reference>
<evidence type="ECO:0000256" key="14">
    <source>
        <dbReference type="ARBA" id="ARBA00047614"/>
    </source>
</evidence>
<evidence type="ECO:0000256" key="13">
    <source>
        <dbReference type="ARBA" id="ARBA00023316"/>
    </source>
</evidence>
<dbReference type="Proteomes" id="UP000612349">
    <property type="component" value="Unassembled WGS sequence"/>
</dbReference>
<comment type="pathway">
    <text evidence="15">Cell wall biogenesis; peptidoglycan biosynthesis.</text>
</comment>
<dbReference type="InterPro" id="IPR016185">
    <property type="entry name" value="PreATP-grasp_dom_sf"/>
</dbReference>
<comment type="catalytic activity">
    <reaction evidence="14 15">
        <text>2 D-alanine + ATP = D-alanyl-D-alanine + ADP + phosphate + H(+)</text>
        <dbReference type="Rhea" id="RHEA:11224"/>
        <dbReference type="ChEBI" id="CHEBI:15378"/>
        <dbReference type="ChEBI" id="CHEBI:30616"/>
        <dbReference type="ChEBI" id="CHEBI:43474"/>
        <dbReference type="ChEBI" id="CHEBI:57416"/>
        <dbReference type="ChEBI" id="CHEBI:57822"/>
        <dbReference type="ChEBI" id="CHEBI:456216"/>
        <dbReference type="EC" id="6.3.2.4"/>
    </reaction>
</comment>
<dbReference type="AlphaFoldDB" id="A0A916YX65"/>
<keyword evidence="12 15" id="KW-0573">Peptidoglycan synthesis</keyword>
<dbReference type="PROSITE" id="PS00843">
    <property type="entry name" value="DALA_DALA_LIGASE_1"/>
    <property type="match status" value="1"/>
</dbReference>
<dbReference type="Pfam" id="PF07478">
    <property type="entry name" value="Dala_Dala_lig_C"/>
    <property type="match status" value="1"/>
</dbReference>
<comment type="cofactor">
    <cofactor evidence="1">
        <name>Mn(2+)</name>
        <dbReference type="ChEBI" id="CHEBI:29035"/>
    </cofactor>
</comment>
<keyword evidence="10 16" id="KW-0067">ATP-binding</keyword>
<comment type="function">
    <text evidence="3 15">Cell wall formation.</text>
</comment>
<comment type="caution">
    <text evidence="18">The sequence shown here is derived from an EMBL/GenBank/DDBJ whole genome shotgun (WGS) entry which is preliminary data.</text>
</comment>
<dbReference type="InterPro" id="IPR011095">
    <property type="entry name" value="Dala_Dala_lig_C"/>
</dbReference>
<dbReference type="GO" id="GO:0008360">
    <property type="term" value="P:regulation of cell shape"/>
    <property type="evidence" value="ECO:0007669"/>
    <property type="project" value="UniProtKB-KW"/>
</dbReference>
<keyword evidence="8 15" id="KW-0436">Ligase</keyword>
<dbReference type="OrthoDB" id="9813261at2"/>
<evidence type="ECO:0000256" key="6">
    <source>
        <dbReference type="ARBA" id="ARBA00012216"/>
    </source>
</evidence>
<evidence type="ECO:0000256" key="7">
    <source>
        <dbReference type="ARBA" id="ARBA00022490"/>
    </source>
</evidence>
<dbReference type="GO" id="GO:0009252">
    <property type="term" value="P:peptidoglycan biosynthetic process"/>
    <property type="evidence" value="ECO:0007669"/>
    <property type="project" value="UniProtKB-UniRule"/>
</dbReference>
<comment type="subcellular location">
    <subcellularLocation>
        <location evidence="4 15">Cytoplasm</location>
    </subcellularLocation>
</comment>
<organism evidence="18 19">
    <name type="scientific">Croceicoccus mobilis</name>
    <dbReference type="NCBI Taxonomy" id="1703339"/>
    <lineage>
        <taxon>Bacteria</taxon>
        <taxon>Pseudomonadati</taxon>
        <taxon>Pseudomonadota</taxon>
        <taxon>Alphaproteobacteria</taxon>
        <taxon>Sphingomonadales</taxon>
        <taxon>Erythrobacteraceae</taxon>
        <taxon>Croceicoccus</taxon>
    </lineage>
</organism>
<evidence type="ECO:0000313" key="19">
    <source>
        <dbReference type="Proteomes" id="UP000612349"/>
    </source>
</evidence>
<dbReference type="GO" id="GO:0046872">
    <property type="term" value="F:metal ion binding"/>
    <property type="evidence" value="ECO:0007669"/>
    <property type="project" value="InterPro"/>
</dbReference>
<sequence>MDQAVDNALGSRLRVAVLFGGASQEHDVSVVSAHQLMDAADVRRVEIVPVYTDFENRFFSAPFLRDIRRFKPKPSGAPEVIFRWSERGPVMQELVSGDQTPIDCVLPVFHGPFGEDGRLQGHFELLGIPVTGFAAGSSAMAMRKDATKALVKLAGVNVLDHVTANRAKLANPKALVAEVEAKVGLPAIVKPANLGSSIGVGLAKTAQDLPALVAYVLAQDNLAIIEPQVQNLVEYNIAMRWDAATQDVKLSAIERPKSGAELLDFKEKYLSSGGGTKGAFLPSEGMLSLTRDINPDLPPEMKATIHDYARRAFVTLGHRGAPRIDFMSNRETGEIWFNEINAIPGSYGFFLWEAAEEPLLFPELVQHLIEEALAGSVKRFDDPVPQGAYLLPR</sequence>
<dbReference type="InterPro" id="IPR013815">
    <property type="entry name" value="ATP_grasp_subdomain_1"/>
</dbReference>
<dbReference type="GO" id="GO:0005524">
    <property type="term" value="F:ATP binding"/>
    <property type="evidence" value="ECO:0007669"/>
    <property type="project" value="UniProtKB-UniRule"/>
</dbReference>
<dbReference type="Gene3D" id="3.30.470.20">
    <property type="entry name" value="ATP-grasp fold, B domain"/>
    <property type="match status" value="1"/>
</dbReference>
<evidence type="ECO:0000256" key="4">
    <source>
        <dbReference type="ARBA" id="ARBA00004496"/>
    </source>
</evidence>
<keyword evidence="11 15" id="KW-0133">Cell shape</keyword>
<evidence type="ECO:0000256" key="3">
    <source>
        <dbReference type="ARBA" id="ARBA00003921"/>
    </source>
</evidence>
<keyword evidence="13 15" id="KW-0961">Cell wall biogenesis/degradation</keyword>
<dbReference type="Gene3D" id="3.40.50.20">
    <property type="match status" value="1"/>
</dbReference>
<gene>
    <name evidence="15 18" type="primary">ddl</name>
    <name evidence="18" type="ORF">GCM10010990_13310</name>
</gene>
<dbReference type="PANTHER" id="PTHR23132:SF23">
    <property type="entry name" value="D-ALANINE--D-ALANINE LIGASE B"/>
    <property type="match status" value="1"/>
</dbReference>
<dbReference type="EMBL" id="BMIP01000002">
    <property type="protein sequence ID" value="GGD65154.1"/>
    <property type="molecule type" value="Genomic_DNA"/>
</dbReference>
<dbReference type="InterPro" id="IPR011127">
    <property type="entry name" value="Dala_Dala_lig_N"/>
</dbReference>
<dbReference type="InterPro" id="IPR000291">
    <property type="entry name" value="D-Ala_lig_Van_CS"/>
</dbReference>
<evidence type="ECO:0000256" key="9">
    <source>
        <dbReference type="ARBA" id="ARBA00022741"/>
    </source>
</evidence>
<evidence type="ECO:0000256" key="12">
    <source>
        <dbReference type="ARBA" id="ARBA00022984"/>
    </source>
</evidence>
<dbReference type="PANTHER" id="PTHR23132">
    <property type="entry name" value="D-ALANINE--D-ALANINE LIGASE"/>
    <property type="match status" value="1"/>
</dbReference>
<evidence type="ECO:0000256" key="5">
    <source>
        <dbReference type="ARBA" id="ARBA00010871"/>
    </source>
</evidence>
<keyword evidence="7 15" id="KW-0963">Cytoplasm</keyword>
<dbReference type="RefSeq" id="WP_066775383.1">
    <property type="nucleotide sequence ID" value="NZ_BMIP01000002.1"/>
</dbReference>
<reference evidence="18" key="2">
    <citation type="submission" date="2020-09" db="EMBL/GenBank/DDBJ databases">
        <authorList>
            <person name="Sun Q."/>
            <person name="Zhou Y."/>
        </authorList>
    </citation>
    <scope>NUCLEOTIDE SEQUENCE</scope>
    <source>
        <strain evidence="18">CGMCC 1.15360</strain>
    </source>
</reference>
<keyword evidence="9 16" id="KW-0547">Nucleotide-binding</keyword>
<name>A0A916YX65_9SPHN</name>
<evidence type="ECO:0000256" key="10">
    <source>
        <dbReference type="ARBA" id="ARBA00022840"/>
    </source>
</evidence>
<dbReference type="HAMAP" id="MF_00047">
    <property type="entry name" value="Dala_Dala_lig"/>
    <property type="match status" value="1"/>
</dbReference>
<dbReference type="InterPro" id="IPR005905">
    <property type="entry name" value="D_ala_D_ala"/>
</dbReference>
<dbReference type="Gene3D" id="3.30.1490.20">
    <property type="entry name" value="ATP-grasp fold, A domain"/>
    <property type="match status" value="1"/>
</dbReference>
<dbReference type="SUPFAM" id="SSF56059">
    <property type="entry name" value="Glutathione synthetase ATP-binding domain-like"/>
    <property type="match status" value="1"/>
</dbReference>
<evidence type="ECO:0000256" key="16">
    <source>
        <dbReference type="PROSITE-ProRule" id="PRU00409"/>
    </source>
</evidence>
<dbReference type="GO" id="GO:0071555">
    <property type="term" value="P:cell wall organization"/>
    <property type="evidence" value="ECO:0007669"/>
    <property type="project" value="UniProtKB-KW"/>
</dbReference>
<dbReference type="GO" id="GO:0008716">
    <property type="term" value="F:D-alanine-D-alanine ligase activity"/>
    <property type="evidence" value="ECO:0007669"/>
    <property type="project" value="UniProtKB-UniRule"/>
</dbReference>
<evidence type="ECO:0000256" key="8">
    <source>
        <dbReference type="ARBA" id="ARBA00022598"/>
    </source>
</evidence>
<dbReference type="PROSITE" id="PS50975">
    <property type="entry name" value="ATP_GRASP"/>
    <property type="match status" value="1"/>
</dbReference>
<dbReference type="SUPFAM" id="SSF52440">
    <property type="entry name" value="PreATP-grasp domain"/>
    <property type="match status" value="1"/>
</dbReference>
<feature type="domain" description="ATP-grasp" evidence="17">
    <location>
        <begin position="148"/>
        <end position="370"/>
    </location>
</feature>